<keyword evidence="1" id="KW-0175">Coiled coil</keyword>
<comment type="caution">
    <text evidence="2">The sequence shown here is derived from an EMBL/GenBank/DDBJ whole genome shotgun (WGS) entry which is preliminary data.</text>
</comment>
<evidence type="ECO:0000313" key="2">
    <source>
        <dbReference type="EMBL" id="CAL5222990.1"/>
    </source>
</evidence>
<feature type="coiled-coil region" evidence="1">
    <location>
        <begin position="37"/>
        <end position="64"/>
    </location>
</feature>
<sequence>MIIPEELELEAEFKGDAAIALAEESLRLYEAGMPIQADEKLEESKSLRQEAEALDKRADLLREAFTGDPERARQARQQFTDVVEFLQKEGDNKGPVDIDSLEEELWLGLQSNVKLRMQTTEKFAVQDSIGVSGFSWDDARMQIQSNRPICHLKDIISLGNNDLDWVDTAKDHPHLLQYFGLCTLGFDFDGTTDVVVTHRQAIALGKPERGLRLLFDLREIVTESDIIRAQAKVLLAKLLSPEQRPALVLTDLNDEWHVIWLDGGTIFHHPFPSRVKAVGFIYAFLDGCLDACKGSPCQFATRREVDQELRPAPNRTSMIALLEEMRGDFVMKLLRPAVLNAGSTS</sequence>
<reference evidence="2 3" key="1">
    <citation type="submission" date="2024-06" db="EMBL/GenBank/DDBJ databases">
        <authorList>
            <person name="Kraege A."/>
            <person name="Thomma B."/>
        </authorList>
    </citation>
    <scope>NUCLEOTIDE SEQUENCE [LARGE SCALE GENOMIC DNA]</scope>
</reference>
<proteinExistence type="predicted"/>
<organism evidence="2 3">
    <name type="scientific">Coccomyxa viridis</name>
    <dbReference type="NCBI Taxonomy" id="1274662"/>
    <lineage>
        <taxon>Eukaryota</taxon>
        <taxon>Viridiplantae</taxon>
        <taxon>Chlorophyta</taxon>
        <taxon>core chlorophytes</taxon>
        <taxon>Trebouxiophyceae</taxon>
        <taxon>Trebouxiophyceae incertae sedis</taxon>
        <taxon>Coccomyxaceae</taxon>
        <taxon>Coccomyxa</taxon>
    </lineage>
</organism>
<dbReference type="EMBL" id="CAXHTA020000007">
    <property type="protein sequence ID" value="CAL5222990.1"/>
    <property type="molecule type" value="Genomic_DNA"/>
</dbReference>
<evidence type="ECO:0000313" key="3">
    <source>
        <dbReference type="Proteomes" id="UP001497392"/>
    </source>
</evidence>
<protein>
    <submittedName>
        <fullName evidence="2">G5434 protein</fullName>
    </submittedName>
</protein>
<keyword evidence="3" id="KW-1185">Reference proteome</keyword>
<evidence type="ECO:0000256" key="1">
    <source>
        <dbReference type="SAM" id="Coils"/>
    </source>
</evidence>
<name>A0ABP1FWS8_9CHLO</name>
<gene>
    <name evidence="2" type="primary">g5434</name>
    <name evidence="2" type="ORF">VP750_LOCUS4649</name>
</gene>
<accession>A0ABP1FWS8</accession>
<dbReference type="Proteomes" id="UP001497392">
    <property type="component" value="Unassembled WGS sequence"/>
</dbReference>